<evidence type="ECO:0000256" key="3">
    <source>
        <dbReference type="ARBA" id="ARBA00022448"/>
    </source>
</evidence>
<dbReference type="GO" id="GO:0005886">
    <property type="term" value="C:plasma membrane"/>
    <property type="evidence" value="ECO:0007669"/>
    <property type="project" value="TreeGrafter"/>
</dbReference>
<dbReference type="OMA" id="GCINENV"/>
<comment type="caution">
    <text evidence="10">The sequence shown here is derived from an EMBL/GenBank/DDBJ whole genome shotgun (WGS) entry which is preliminary data.</text>
</comment>
<dbReference type="OrthoDB" id="534912at2759"/>
<dbReference type="PANTHER" id="PTHR11730:SF6">
    <property type="entry name" value="AMMONIUM TRANSPORTER"/>
    <property type="match status" value="1"/>
</dbReference>
<dbReference type="PANTHER" id="PTHR11730">
    <property type="entry name" value="AMMONIUM TRANSPORTER"/>
    <property type="match status" value="1"/>
</dbReference>
<feature type="transmembrane region" description="Helical" evidence="8">
    <location>
        <begin position="363"/>
        <end position="380"/>
    </location>
</feature>
<dbReference type="PROSITE" id="PS01219">
    <property type="entry name" value="AMMONIUM_TRANSP"/>
    <property type="match status" value="1"/>
</dbReference>
<dbReference type="Proteomes" id="UP000186817">
    <property type="component" value="Unassembled WGS sequence"/>
</dbReference>
<name>A0A1Q9ETM9_SYMMI</name>
<feature type="transmembrane region" description="Helical" evidence="8">
    <location>
        <begin position="484"/>
        <end position="506"/>
    </location>
</feature>
<reference evidence="10 11" key="1">
    <citation type="submission" date="2016-02" db="EMBL/GenBank/DDBJ databases">
        <title>Genome analysis of coral dinoflagellate symbionts highlights evolutionary adaptations to a symbiotic lifestyle.</title>
        <authorList>
            <person name="Aranda M."/>
            <person name="Li Y."/>
            <person name="Liew Y.J."/>
            <person name="Baumgarten S."/>
            <person name="Simakov O."/>
            <person name="Wilson M."/>
            <person name="Piel J."/>
            <person name="Ashoor H."/>
            <person name="Bougouffa S."/>
            <person name="Bajic V.B."/>
            <person name="Ryu T."/>
            <person name="Ravasi T."/>
            <person name="Bayer T."/>
            <person name="Micklem G."/>
            <person name="Kim H."/>
            <person name="Bhak J."/>
            <person name="Lajeunesse T.C."/>
            <person name="Voolstra C.R."/>
        </authorList>
    </citation>
    <scope>NUCLEOTIDE SEQUENCE [LARGE SCALE GENOMIC DNA]</scope>
    <source>
        <strain evidence="10 11">CCMP2467</strain>
    </source>
</reference>
<gene>
    <name evidence="10" type="ORF">AK812_SmicGene5455</name>
</gene>
<evidence type="ECO:0000256" key="2">
    <source>
        <dbReference type="ARBA" id="ARBA00005887"/>
    </source>
</evidence>
<evidence type="ECO:0000256" key="6">
    <source>
        <dbReference type="ARBA" id="ARBA00023136"/>
    </source>
</evidence>
<feature type="transmembrane region" description="Helical" evidence="8">
    <location>
        <begin position="400"/>
        <end position="421"/>
    </location>
</feature>
<keyword evidence="11" id="KW-1185">Reference proteome</keyword>
<evidence type="ECO:0000256" key="8">
    <source>
        <dbReference type="SAM" id="Phobius"/>
    </source>
</evidence>
<feature type="transmembrane region" description="Helical" evidence="8">
    <location>
        <begin position="258"/>
        <end position="280"/>
    </location>
</feature>
<keyword evidence="4 8" id="KW-0812">Transmembrane</keyword>
<dbReference type="GO" id="GO:0097272">
    <property type="term" value="P:ammonium homeostasis"/>
    <property type="evidence" value="ECO:0007669"/>
    <property type="project" value="TreeGrafter"/>
</dbReference>
<organism evidence="10 11">
    <name type="scientific">Symbiodinium microadriaticum</name>
    <name type="common">Dinoflagellate</name>
    <name type="synonym">Zooxanthella microadriatica</name>
    <dbReference type="NCBI Taxonomy" id="2951"/>
    <lineage>
        <taxon>Eukaryota</taxon>
        <taxon>Sar</taxon>
        <taxon>Alveolata</taxon>
        <taxon>Dinophyceae</taxon>
        <taxon>Suessiales</taxon>
        <taxon>Symbiodiniaceae</taxon>
        <taxon>Symbiodinium</taxon>
    </lineage>
</organism>
<dbReference type="Gene3D" id="1.10.3430.10">
    <property type="entry name" value="Ammonium transporter AmtB like domains"/>
    <property type="match status" value="1"/>
</dbReference>
<evidence type="ECO:0000256" key="4">
    <source>
        <dbReference type="ARBA" id="ARBA00022692"/>
    </source>
</evidence>
<dbReference type="GO" id="GO:0008519">
    <property type="term" value="F:ammonium channel activity"/>
    <property type="evidence" value="ECO:0007669"/>
    <property type="project" value="InterPro"/>
</dbReference>
<keyword evidence="7" id="KW-0924">Ammonia transport</keyword>
<feature type="transmembrane region" description="Helical" evidence="8">
    <location>
        <begin position="324"/>
        <end position="343"/>
    </location>
</feature>
<proteinExistence type="inferred from homology"/>
<feature type="transmembrane region" description="Helical" evidence="8">
    <location>
        <begin position="537"/>
        <end position="559"/>
    </location>
</feature>
<feature type="transmembrane region" description="Helical" evidence="8">
    <location>
        <begin position="428"/>
        <end position="445"/>
    </location>
</feature>
<keyword evidence="3" id="KW-0813">Transport</keyword>
<feature type="domain" description="Ammonium transporter AmtB-like" evidence="9">
    <location>
        <begin position="161"/>
        <end position="587"/>
    </location>
</feature>
<keyword evidence="5 8" id="KW-1133">Transmembrane helix</keyword>
<evidence type="ECO:0000256" key="1">
    <source>
        <dbReference type="ARBA" id="ARBA00004141"/>
    </source>
</evidence>
<accession>A0A1Q9ETM9</accession>
<dbReference type="AlphaFoldDB" id="A0A1Q9ETM9"/>
<feature type="transmembrane region" description="Helical" evidence="8">
    <location>
        <begin position="451"/>
        <end position="472"/>
    </location>
</feature>
<sequence>MLEDQTSEQALRALDVSDTGQIPYTLFIAGCVDLVDDKLDHMLWKVFGMVDEDCSGEMETVKFLFNARGEGDFQAPGRMMRTLLAAALLWTVAAEDMELAHMKEEFQVIKSELLERLKALDEGRMLQAEEDMPSSVVERLSSRYDELRKVDDSISRVLDNLWLLICGTLLMYMHVGFALVETGTCRAVSASDTLVKNVLGLCASTVGWWSLGSGLARGELLGGFLGTSGFFGSNLVRPSPTGLTAIWPCAAGSCPTSLAVWFFDWACCSTCCTIVSGAVLERARSSTYAVFAFLLSGIVYPVVVAWTWGGGWLSEFLEVGYTDFAGGCVVHVLGGSGSLMGAVLMGSRHDRFEQPQAFDPHNLPLLVLGTLFLWVGWLTFNMGSVGSMHDAASAALAAQIAVNTTLAGSCGGLVVFLFRYITTGKYDVVGMCNGILAGAVSVTAGCGNVHASSALAMASIGGLVYCGFSRLLRKTRIDDPVDASAVHGACGVWGSLAAALFDWGGFENYHGRNGWTCLAGGSGDDRACLEGAFPKAILVQVLFLSSVIAWASLWSFLFFKLLIHVAGFRIEDSIEEAGLDSSELAQKKAYSLQERESPNSWRVL</sequence>
<comment type="subcellular location">
    <subcellularLocation>
        <location evidence="1">Membrane</location>
        <topology evidence="1">Multi-pass membrane protein</topology>
    </subcellularLocation>
</comment>
<evidence type="ECO:0000313" key="10">
    <source>
        <dbReference type="EMBL" id="OLQ10764.1"/>
    </source>
</evidence>
<evidence type="ECO:0000259" key="9">
    <source>
        <dbReference type="Pfam" id="PF00909"/>
    </source>
</evidence>
<protein>
    <submittedName>
        <fullName evidence="10">Putative ammonium transporter</fullName>
    </submittedName>
</protein>
<dbReference type="Pfam" id="PF00909">
    <property type="entry name" value="Ammonium_transp"/>
    <property type="match status" value="1"/>
</dbReference>
<dbReference type="EMBL" id="LSRX01000072">
    <property type="protein sequence ID" value="OLQ10764.1"/>
    <property type="molecule type" value="Genomic_DNA"/>
</dbReference>
<evidence type="ECO:0000313" key="11">
    <source>
        <dbReference type="Proteomes" id="UP000186817"/>
    </source>
</evidence>
<evidence type="ECO:0000256" key="5">
    <source>
        <dbReference type="ARBA" id="ARBA00022989"/>
    </source>
</evidence>
<dbReference type="InterPro" id="IPR029020">
    <property type="entry name" value="Ammonium/urea_transptr"/>
</dbReference>
<keyword evidence="6 8" id="KW-0472">Membrane</keyword>
<evidence type="ECO:0000256" key="7">
    <source>
        <dbReference type="ARBA" id="ARBA00023177"/>
    </source>
</evidence>
<dbReference type="InterPro" id="IPR018047">
    <property type="entry name" value="Ammonium_transpt_CS"/>
</dbReference>
<dbReference type="InterPro" id="IPR024041">
    <property type="entry name" value="NH4_transpt_AmtB-like_dom"/>
</dbReference>
<dbReference type="SUPFAM" id="SSF111352">
    <property type="entry name" value="Ammonium transporter"/>
    <property type="match status" value="1"/>
</dbReference>
<feature type="transmembrane region" description="Helical" evidence="8">
    <location>
        <begin position="287"/>
        <end position="309"/>
    </location>
</feature>
<comment type="similarity">
    <text evidence="2">Belongs to the ammonia transporter channel (TC 1.A.11.2) family.</text>
</comment>